<protein>
    <submittedName>
        <fullName evidence="3">Carboxypeptidase regulatory-like domain-containing protein</fullName>
    </submittedName>
</protein>
<gene>
    <name evidence="3" type="ORF">EHV23_10695</name>
</gene>
<feature type="chain" id="PRO_5019173732" evidence="2">
    <location>
        <begin position="30"/>
        <end position="474"/>
    </location>
</feature>
<dbReference type="GO" id="GO:0004180">
    <property type="term" value="F:carboxypeptidase activity"/>
    <property type="evidence" value="ECO:0007669"/>
    <property type="project" value="UniProtKB-KW"/>
</dbReference>
<accession>A0A426FM92</accession>
<reference evidence="3 4" key="1">
    <citation type="submission" date="2018-11" db="EMBL/GenBank/DDBJ databases">
        <title>Genome sequencing of Lautropia sp. KCOM 2505 (= ChDC F240).</title>
        <authorList>
            <person name="Kook J.-K."/>
            <person name="Park S.-N."/>
            <person name="Lim Y.K."/>
        </authorList>
    </citation>
    <scope>NUCLEOTIDE SEQUENCE [LARGE SCALE GENOMIC DNA]</scope>
    <source>
        <strain evidence="3 4">KCOM 2505</strain>
    </source>
</reference>
<keyword evidence="3" id="KW-0645">Protease</keyword>
<keyword evidence="4" id="KW-1185">Reference proteome</keyword>
<evidence type="ECO:0000256" key="1">
    <source>
        <dbReference type="SAM" id="MobiDB-lite"/>
    </source>
</evidence>
<dbReference type="Proteomes" id="UP000270261">
    <property type="component" value="Unassembled WGS sequence"/>
</dbReference>
<keyword evidence="2" id="KW-0732">Signal</keyword>
<evidence type="ECO:0000256" key="2">
    <source>
        <dbReference type="SAM" id="SignalP"/>
    </source>
</evidence>
<comment type="caution">
    <text evidence="3">The sequence shown here is derived from an EMBL/GenBank/DDBJ whole genome shotgun (WGS) entry which is preliminary data.</text>
</comment>
<evidence type="ECO:0000313" key="3">
    <source>
        <dbReference type="EMBL" id="RRN43860.1"/>
    </source>
</evidence>
<keyword evidence="3" id="KW-0121">Carboxypeptidase</keyword>
<proteinExistence type="predicted"/>
<dbReference type="AlphaFoldDB" id="A0A426FM92"/>
<feature type="signal peptide" evidence="2">
    <location>
        <begin position="1"/>
        <end position="29"/>
    </location>
</feature>
<sequence length="474" mass="48564">MVRSISRSLRRASLLLVAALLAACGEGEAEGVAQDALHDGVGRAVAAFLSVMVGDDEQDVHAGDDVASGRNVQVDEGASPRQGAHAGEDAFLRQDTHADGRALFGRIPPSGPASFPGPGHDSLPAGHAAGPLRQPVKGAEFAEVVRIDLEWRGLPVNLDRERITVQKGAEFIGGLLVRDGELRFYTLNDPGHLVDVEFLIRLPGREVILPVKIDSLRAAEGAVVAWADAVPSADAGLLAGIALSAGAVPPAGAAPSAGAASSAGMVPLADVVTPPSVVPPAVERGMDVSASWAGGIRRVSTGGEGLTETSSPGADVGAGPQADVIGSGVSARDEAGDALASPVTLAGAFIGEDSLGVTSLAGRKVAITGPFNNVRVVATVDALGRFYAGGLPAGSYDVTLLDTHRPNFLTVLLKVNEGSTHVSMSIPFEARSRERSRRPASRTFRAGWRNQTPVIRQDGQATGPVAAAMVHVAD</sequence>
<keyword evidence="3" id="KW-0378">Hydrolase</keyword>
<feature type="region of interest" description="Disordered" evidence="1">
    <location>
        <begin position="60"/>
        <end position="84"/>
    </location>
</feature>
<organism evidence="3 4">
    <name type="scientific">Lautropia dentalis</name>
    <dbReference type="NCBI Taxonomy" id="2490857"/>
    <lineage>
        <taxon>Bacteria</taxon>
        <taxon>Pseudomonadati</taxon>
        <taxon>Pseudomonadota</taxon>
        <taxon>Betaproteobacteria</taxon>
        <taxon>Burkholderiales</taxon>
        <taxon>Burkholderiaceae</taxon>
        <taxon>Lautropia</taxon>
    </lineage>
</organism>
<dbReference type="OrthoDB" id="5958403at2"/>
<dbReference type="RefSeq" id="WP_125096060.1">
    <property type="nucleotide sequence ID" value="NZ_RRUE01000002.1"/>
</dbReference>
<evidence type="ECO:0000313" key="4">
    <source>
        <dbReference type="Proteomes" id="UP000270261"/>
    </source>
</evidence>
<feature type="region of interest" description="Disordered" evidence="1">
    <location>
        <begin position="102"/>
        <end position="131"/>
    </location>
</feature>
<name>A0A426FM92_9BURK</name>
<dbReference type="EMBL" id="RRUE01000002">
    <property type="protein sequence ID" value="RRN43860.1"/>
    <property type="molecule type" value="Genomic_DNA"/>
</dbReference>
<dbReference type="PROSITE" id="PS51257">
    <property type="entry name" value="PROKAR_LIPOPROTEIN"/>
    <property type="match status" value="1"/>
</dbReference>